<name>A0A2U8W3C8_9HYPH</name>
<dbReference type="EMBL" id="CP029550">
    <property type="protein sequence ID" value="AWN40579.1"/>
    <property type="molecule type" value="Genomic_DNA"/>
</dbReference>
<dbReference type="Proteomes" id="UP000245926">
    <property type="component" value="Chromosome"/>
</dbReference>
<proteinExistence type="predicted"/>
<evidence type="ECO:0000313" key="2">
    <source>
        <dbReference type="Proteomes" id="UP000245926"/>
    </source>
</evidence>
<sequence length="72" mass="7720">MVTISVMIATPSGARVLAHSQEREAALSGESILRNLERVALPTAIWIQCADLAIALRLTGYLNGVQEEMIGV</sequence>
<dbReference type="OrthoDB" id="7998240at2"/>
<reference evidence="2" key="1">
    <citation type="submission" date="2018-05" db="EMBL/GenBank/DDBJ databases">
        <title>Complete Genome Sequence of Methylobacterium sp. 17SD2-17.</title>
        <authorList>
            <person name="Srinivasan S."/>
        </authorList>
    </citation>
    <scope>NUCLEOTIDE SEQUENCE [LARGE SCALE GENOMIC DNA]</scope>
    <source>
        <strain evidence="2">17SD2-17</strain>
    </source>
</reference>
<dbReference type="KEGG" id="mets:DK389_08585"/>
<organism evidence="1 2">
    <name type="scientific">Methylobacterium durans</name>
    <dbReference type="NCBI Taxonomy" id="2202825"/>
    <lineage>
        <taxon>Bacteria</taxon>
        <taxon>Pseudomonadati</taxon>
        <taxon>Pseudomonadota</taxon>
        <taxon>Alphaproteobacteria</taxon>
        <taxon>Hyphomicrobiales</taxon>
        <taxon>Methylobacteriaceae</taxon>
        <taxon>Methylobacterium</taxon>
    </lineage>
</organism>
<evidence type="ECO:0000313" key="1">
    <source>
        <dbReference type="EMBL" id="AWN40579.1"/>
    </source>
</evidence>
<keyword evidence="2" id="KW-1185">Reference proteome</keyword>
<accession>A0A2U8W3C8</accession>
<gene>
    <name evidence="1" type="ORF">DK389_08585</name>
</gene>
<dbReference type="AlphaFoldDB" id="A0A2U8W3C8"/>
<protein>
    <submittedName>
        <fullName evidence="1">Uncharacterized protein</fullName>
    </submittedName>
</protein>